<accession>A0A2N0P910</accession>
<dbReference type="EMBL" id="CAGKOT010000019">
    <property type="protein sequence ID" value="CAB5364194.1"/>
    <property type="molecule type" value="Genomic_DNA"/>
</dbReference>
<feature type="signal peptide" evidence="1">
    <location>
        <begin position="1"/>
        <end position="19"/>
    </location>
</feature>
<dbReference type="AlphaFoldDB" id="A0A2N0P910"/>
<evidence type="ECO:0000313" key="3">
    <source>
        <dbReference type="EMBL" id="PKC03307.1"/>
    </source>
</evidence>
<dbReference type="VEuPathDB" id="FungiDB:RhiirFUN_005912"/>
<dbReference type="Proteomes" id="UP000684084">
    <property type="component" value="Unassembled WGS sequence"/>
</dbReference>
<dbReference type="EMBL" id="LLXJ01001207">
    <property type="protein sequence ID" value="PKC03307.1"/>
    <property type="molecule type" value="Genomic_DNA"/>
</dbReference>
<dbReference type="OrthoDB" id="2303219at2759"/>
<dbReference type="VEuPathDB" id="FungiDB:RhiirA1_465769"/>
<feature type="chain" id="PRO_5014599059" evidence="1">
    <location>
        <begin position="20"/>
        <end position="181"/>
    </location>
</feature>
<name>A0A2N0P910_9GLOM</name>
<keyword evidence="1" id="KW-0732">Signal</keyword>
<evidence type="ECO:0000313" key="2">
    <source>
        <dbReference type="EMBL" id="CAB5364194.1"/>
    </source>
</evidence>
<organism evidence="3 4">
    <name type="scientific">Rhizophagus irregularis</name>
    <dbReference type="NCBI Taxonomy" id="588596"/>
    <lineage>
        <taxon>Eukaryota</taxon>
        <taxon>Fungi</taxon>
        <taxon>Fungi incertae sedis</taxon>
        <taxon>Mucoromycota</taxon>
        <taxon>Glomeromycotina</taxon>
        <taxon>Glomeromycetes</taxon>
        <taxon>Glomerales</taxon>
        <taxon>Glomeraceae</taxon>
        <taxon>Rhizophagus</taxon>
    </lineage>
</organism>
<protein>
    <submittedName>
        <fullName evidence="3">Uncharacterized protein</fullName>
    </submittedName>
</protein>
<comment type="caution">
    <text evidence="3">The sequence shown here is derived from an EMBL/GenBank/DDBJ whole genome shotgun (WGS) entry which is preliminary data.</text>
</comment>
<evidence type="ECO:0000256" key="1">
    <source>
        <dbReference type="SAM" id="SignalP"/>
    </source>
</evidence>
<gene>
    <name evidence="2" type="ORF">CHRIB12_LOCUS9859</name>
    <name evidence="3" type="ORF">RhiirA5_423965</name>
</gene>
<sequence>MNHIAFIIVSFLIFYKTFAFKYFNNCSDGPAFDGIDDIVFLSNHQIELILEGPKQAENSGNFPCCLQQGPMIISNYTFYNRNHSLIYTIIPEKTNEWVNEYTENSILNVDDCTNGTFNCNKIYQGQYHYTRADNYDPNHFFSPGENIGVGLTVYAKCFQHIETVCLTSCWFTAGIIYNPPS</sequence>
<reference evidence="3 4" key="2">
    <citation type="submission" date="2017-09" db="EMBL/GenBank/DDBJ databases">
        <title>Extensive intraspecific genome diversity in a model arbuscular mycorrhizal fungus.</title>
        <authorList>
            <person name="Chen E.C."/>
            <person name="Morin E."/>
            <person name="Beaudet D."/>
            <person name="Noel J."/>
            <person name="Ndikumana S."/>
            <person name="Charron P."/>
            <person name="St-Onge C."/>
            <person name="Giorgi J."/>
            <person name="Grigoriev I.V."/>
            <person name="Roux C."/>
            <person name="Martin F.M."/>
            <person name="Corradi N."/>
        </authorList>
    </citation>
    <scope>NUCLEOTIDE SEQUENCE [LARGE SCALE GENOMIC DNA]</scope>
    <source>
        <strain evidence="3 4">A5</strain>
    </source>
</reference>
<reference evidence="2" key="3">
    <citation type="submission" date="2020-05" db="EMBL/GenBank/DDBJ databases">
        <authorList>
            <person name="Rincon C."/>
            <person name="Sanders R I."/>
            <person name="Robbins C."/>
            <person name="Chaturvedi A."/>
        </authorList>
    </citation>
    <scope>NUCLEOTIDE SEQUENCE</scope>
    <source>
        <strain evidence="2">CHB12</strain>
    </source>
</reference>
<reference evidence="3 4" key="1">
    <citation type="submission" date="2016-04" db="EMBL/GenBank/DDBJ databases">
        <title>Genome analyses suggest a sexual origin of heterokaryosis in a supposedly ancient asexual fungus.</title>
        <authorList>
            <person name="Ropars J."/>
            <person name="Sedzielewska K."/>
            <person name="Noel J."/>
            <person name="Charron P."/>
            <person name="Farinelli L."/>
            <person name="Marton T."/>
            <person name="Kruger M."/>
            <person name="Pelin A."/>
            <person name="Brachmann A."/>
            <person name="Corradi N."/>
        </authorList>
    </citation>
    <scope>NUCLEOTIDE SEQUENCE [LARGE SCALE GENOMIC DNA]</scope>
    <source>
        <strain evidence="3 4">A5</strain>
    </source>
</reference>
<evidence type="ECO:0000313" key="4">
    <source>
        <dbReference type="Proteomes" id="UP000232722"/>
    </source>
</evidence>
<dbReference type="Proteomes" id="UP000232722">
    <property type="component" value="Unassembled WGS sequence"/>
</dbReference>
<dbReference type="VEuPathDB" id="FungiDB:FUN_003779"/>
<proteinExistence type="predicted"/>